<dbReference type="RefSeq" id="WP_353402380.1">
    <property type="nucleotide sequence ID" value="NZ_BAABWU010000023.1"/>
</dbReference>
<dbReference type="InterPro" id="IPR019660">
    <property type="entry name" value="Put_sensory_transdc_reg_YbjN"/>
</dbReference>
<keyword evidence="1" id="KW-0732">Signal</keyword>
<accession>A0ABQ0ARK4</accession>
<gene>
    <name evidence="2" type="ORF">NBRC116598_39400</name>
</gene>
<protein>
    <recommendedName>
        <fullName evidence="4">Sensory transduction regulator</fullName>
    </recommendedName>
</protein>
<keyword evidence="3" id="KW-1185">Reference proteome</keyword>
<evidence type="ECO:0000256" key="1">
    <source>
        <dbReference type="SAM" id="SignalP"/>
    </source>
</evidence>
<feature type="chain" id="PRO_5045357427" description="Sensory transduction regulator" evidence="1">
    <location>
        <begin position="22"/>
        <end position="155"/>
    </location>
</feature>
<proteinExistence type="predicted"/>
<dbReference type="Proteomes" id="UP001441944">
    <property type="component" value="Unassembled WGS sequence"/>
</dbReference>
<organism evidence="2 3">
    <name type="scientific">Pseudophaeobacter arcticus</name>
    <dbReference type="NCBI Taxonomy" id="385492"/>
    <lineage>
        <taxon>Bacteria</taxon>
        <taxon>Pseudomonadati</taxon>
        <taxon>Pseudomonadota</taxon>
        <taxon>Alphaproteobacteria</taxon>
        <taxon>Rhodobacterales</taxon>
        <taxon>Paracoccaceae</taxon>
        <taxon>Pseudophaeobacter</taxon>
    </lineage>
</organism>
<sequence>MKLTNLFAVAALAISPLAVQAENLTARQSSSIEGFFLDEGSSVEVLVDNVGDPQLNVEHYGSEFTIFYYGCEDNTNCDSIQFYSGYATDGSVRLKTVNNFNAEKRWVRAYVAEDGSTKLEMDVYMGDGGISADDFATAVGLWSRLMGDFEELIDY</sequence>
<name>A0ABQ0ARK4_9RHOB</name>
<reference evidence="2 3" key="1">
    <citation type="submission" date="2024-04" db="EMBL/GenBank/DDBJ databases">
        <title>Draft genome sequence of Pseudophaeobacter arcticus NBRC 116598.</title>
        <authorList>
            <person name="Miyakawa T."/>
            <person name="Kusuya Y."/>
            <person name="Miura T."/>
        </authorList>
    </citation>
    <scope>NUCLEOTIDE SEQUENCE [LARGE SCALE GENOMIC DNA]</scope>
    <source>
        <strain evidence="2 3">SU-CL00105</strain>
    </source>
</reference>
<evidence type="ECO:0000313" key="2">
    <source>
        <dbReference type="EMBL" id="GAA6198495.1"/>
    </source>
</evidence>
<evidence type="ECO:0000313" key="3">
    <source>
        <dbReference type="Proteomes" id="UP001441944"/>
    </source>
</evidence>
<feature type="signal peptide" evidence="1">
    <location>
        <begin position="1"/>
        <end position="21"/>
    </location>
</feature>
<evidence type="ECO:0008006" key="4">
    <source>
        <dbReference type="Google" id="ProtNLM"/>
    </source>
</evidence>
<comment type="caution">
    <text evidence="2">The sequence shown here is derived from an EMBL/GenBank/DDBJ whole genome shotgun (WGS) entry which is preliminary data.</text>
</comment>
<dbReference type="CDD" id="cd17511">
    <property type="entry name" value="YbjN_AmyR-like"/>
    <property type="match status" value="1"/>
</dbReference>
<dbReference type="Pfam" id="PF10722">
    <property type="entry name" value="YbjN"/>
    <property type="match status" value="1"/>
</dbReference>
<dbReference type="EMBL" id="BAABWU010000023">
    <property type="protein sequence ID" value="GAA6198495.1"/>
    <property type="molecule type" value="Genomic_DNA"/>
</dbReference>